<gene>
    <name evidence="3" type="ORF">THARTR1_07448</name>
</gene>
<keyword evidence="2" id="KW-0812">Transmembrane</keyword>
<name>A0A2K0U387_TRIHA</name>
<evidence type="ECO:0000313" key="4">
    <source>
        <dbReference type="Proteomes" id="UP000236290"/>
    </source>
</evidence>
<proteinExistence type="predicted"/>
<sequence>MQRRGNRDVRFAADDDDDSDYERTFTYRPLSRLPTPPPTLSKASVDQYQSLEDDDTLNPRYRGEFFEVLITSYALSSALLCVLLCCVLHPSWLAAWMDGDAERRNTE</sequence>
<organism evidence="3 4">
    <name type="scientific">Trichoderma harzianum</name>
    <name type="common">Hypocrea lixii</name>
    <dbReference type="NCBI Taxonomy" id="5544"/>
    <lineage>
        <taxon>Eukaryota</taxon>
        <taxon>Fungi</taxon>
        <taxon>Dikarya</taxon>
        <taxon>Ascomycota</taxon>
        <taxon>Pezizomycotina</taxon>
        <taxon>Sordariomycetes</taxon>
        <taxon>Hypocreomycetidae</taxon>
        <taxon>Hypocreales</taxon>
        <taxon>Hypocreaceae</taxon>
        <taxon>Trichoderma</taxon>
    </lineage>
</organism>
<evidence type="ECO:0000256" key="1">
    <source>
        <dbReference type="SAM" id="MobiDB-lite"/>
    </source>
</evidence>
<dbReference type="Proteomes" id="UP000236290">
    <property type="component" value="Unassembled WGS sequence"/>
</dbReference>
<protein>
    <submittedName>
        <fullName evidence="3">Uncharacterized protein</fullName>
    </submittedName>
</protein>
<evidence type="ECO:0000313" key="3">
    <source>
        <dbReference type="EMBL" id="PNP52239.1"/>
    </source>
</evidence>
<reference evidence="3 4" key="1">
    <citation type="submission" date="2017-02" db="EMBL/GenBank/DDBJ databases">
        <title>Genomes of Trichoderma spp. with biocontrol activity.</title>
        <authorList>
            <person name="Gardiner D."/>
            <person name="Kazan K."/>
            <person name="Vos C."/>
            <person name="Harvey P."/>
        </authorList>
    </citation>
    <scope>NUCLEOTIDE SEQUENCE [LARGE SCALE GENOMIC DNA]</scope>
    <source>
        <strain evidence="3 4">Tr1</strain>
    </source>
</reference>
<dbReference type="AlphaFoldDB" id="A0A2K0U387"/>
<keyword evidence="2" id="KW-1133">Transmembrane helix</keyword>
<accession>A0A2K0U387</accession>
<feature type="compositionally biased region" description="Basic and acidic residues" evidence="1">
    <location>
        <begin position="1"/>
        <end position="13"/>
    </location>
</feature>
<feature type="region of interest" description="Disordered" evidence="1">
    <location>
        <begin position="1"/>
        <end position="22"/>
    </location>
</feature>
<dbReference type="EMBL" id="MTYI01000111">
    <property type="protein sequence ID" value="PNP52239.1"/>
    <property type="molecule type" value="Genomic_DNA"/>
</dbReference>
<comment type="caution">
    <text evidence="3">The sequence shown here is derived from an EMBL/GenBank/DDBJ whole genome shotgun (WGS) entry which is preliminary data.</text>
</comment>
<evidence type="ECO:0000256" key="2">
    <source>
        <dbReference type="SAM" id="Phobius"/>
    </source>
</evidence>
<keyword evidence="2" id="KW-0472">Membrane</keyword>
<feature type="transmembrane region" description="Helical" evidence="2">
    <location>
        <begin position="68"/>
        <end position="92"/>
    </location>
</feature>